<dbReference type="InterPro" id="IPR036286">
    <property type="entry name" value="LexA/Signal_pep-like_sf"/>
</dbReference>
<sequence length="80" mass="9051">MFPAIEDGSLIYYSRHLPPDVMVNQRAVVQLADGRVFVKIIRPGSRPGFWTLQSVNAQYADILDVVVEWAAPIDWIKPRG</sequence>
<protein>
    <recommendedName>
        <fullName evidence="3">Peptidase S24/S26A/S26B/S26C domain-containing protein</fullName>
    </recommendedName>
</protein>
<accession>A0A2G1QM30</accession>
<keyword evidence="2" id="KW-1185">Reference proteome</keyword>
<evidence type="ECO:0000313" key="2">
    <source>
        <dbReference type="Proteomes" id="UP000221168"/>
    </source>
</evidence>
<gene>
    <name evidence="1" type="ORF">CSC94_12615</name>
</gene>
<reference evidence="1 2" key="1">
    <citation type="submission" date="2017-10" db="EMBL/GenBank/DDBJ databases">
        <title>Sedimentibacterium mangrovi gen. nov., sp. nov., a novel member of family Phyllobacteriacea isolated from mangrove sediment.</title>
        <authorList>
            <person name="Liao H."/>
            <person name="Tian Y."/>
        </authorList>
    </citation>
    <scope>NUCLEOTIDE SEQUENCE [LARGE SCALE GENOMIC DNA]</scope>
    <source>
        <strain evidence="1 2">X9-2-2</strain>
    </source>
</reference>
<evidence type="ECO:0008006" key="3">
    <source>
        <dbReference type="Google" id="ProtNLM"/>
    </source>
</evidence>
<dbReference type="Proteomes" id="UP000221168">
    <property type="component" value="Unassembled WGS sequence"/>
</dbReference>
<dbReference type="SUPFAM" id="SSF51306">
    <property type="entry name" value="LexA/Signal peptidase"/>
    <property type="match status" value="1"/>
</dbReference>
<dbReference type="EMBL" id="PDVP01000007">
    <property type="protein sequence ID" value="PHP66529.1"/>
    <property type="molecule type" value="Genomic_DNA"/>
</dbReference>
<proteinExistence type="predicted"/>
<name>A0A2G1QM30_9HYPH</name>
<evidence type="ECO:0000313" key="1">
    <source>
        <dbReference type="EMBL" id="PHP66529.1"/>
    </source>
</evidence>
<comment type="caution">
    <text evidence="1">The sequence shown here is derived from an EMBL/GenBank/DDBJ whole genome shotgun (WGS) entry which is preliminary data.</text>
</comment>
<dbReference type="AlphaFoldDB" id="A0A2G1QM30"/>
<organism evidence="1 2">
    <name type="scientific">Zhengella mangrovi</name>
    <dbReference type="NCBI Taxonomy" id="1982044"/>
    <lineage>
        <taxon>Bacteria</taxon>
        <taxon>Pseudomonadati</taxon>
        <taxon>Pseudomonadota</taxon>
        <taxon>Alphaproteobacteria</taxon>
        <taxon>Hyphomicrobiales</taxon>
        <taxon>Notoacmeibacteraceae</taxon>
        <taxon>Zhengella</taxon>
    </lineage>
</organism>